<feature type="transmembrane region" description="Helical" evidence="7">
    <location>
        <begin position="391"/>
        <end position="409"/>
    </location>
</feature>
<keyword evidence="4 7" id="KW-0812">Transmembrane</keyword>
<dbReference type="InterPro" id="IPR011701">
    <property type="entry name" value="MFS"/>
</dbReference>
<feature type="transmembrane region" description="Helical" evidence="7">
    <location>
        <begin position="12"/>
        <end position="32"/>
    </location>
</feature>
<dbReference type="GO" id="GO:0022857">
    <property type="term" value="F:transmembrane transporter activity"/>
    <property type="evidence" value="ECO:0007669"/>
    <property type="project" value="InterPro"/>
</dbReference>
<dbReference type="Gene3D" id="1.20.1250.20">
    <property type="entry name" value="MFS general substrate transporter like domains"/>
    <property type="match status" value="1"/>
</dbReference>
<sequence>MNRKSIFHKDFILVAVGQIISLFGNQILRYALPLYLLNETGSSALFGTVLACSFIPMILLFPIGGIIADRVNKKNIMVALDFGTAVLTMLFCLLVGKVSIVPLMAVTMIVLYGIQGAYQPAVQSCVPDLVAADHIMQGNSVVDLISSLASMAGPVIGGILFSVVGLTPILYVSIGCFLASAVMETFIHMPFKRIQSRENIISIGISDLRESFGFIFNERPILWKMPLVFACVNLLLTTLVLIAAPVLITQRLGFEPAIANRLYGFAQGIMAGGSVLGGLLAGILAKRLKPGSMPFLLSGCALSVGVVGVALQVLSGMAVYTVLVAGSSLLLIFSTLFTVQLMTCLQMLTPRELTGKVVSCVLCVCMCTNPVGQFIYGIVFEHIGNSAYLPFYAAALIMLGVTLFTHRIFDEIEPLMAGQAES</sequence>
<gene>
    <name evidence="8" type="ORF">B2M23_17285</name>
</gene>
<keyword evidence="2" id="KW-0813">Transport</keyword>
<dbReference type="Pfam" id="PF07690">
    <property type="entry name" value="MFS_1"/>
    <property type="match status" value="1"/>
</dbReference>
<evidence type="ECO:0000256" key="7">
    <source>
        <dbReference type="SAM" id="Phobius"/>
    </source>
</evidence>
<keyword evidence="5 7" id="KW-1133">Transmembrane helix</keyword>
<feature type="transmembrane region" description="Helical" evidence="7">
    <location>
        <begin position="227"/>
        <end position="250"/>
    </location>
</feature>
<dbReference type="RefSeq" id="WP_038351710.1">
    <property type="nucleotide sequence ID" value="NZ_CP019962.1"/>
</dbReference>
<dbReference type="AlphaFoldDB" id="A0AAC9W3Z0"/>
<dbReference type="EMBL" id="CP019962">
    <property type="protein sequence ID" value="ARD67180.1"/>
    <property type="molecule type" value="Genomic_DNA"/>
</dbReference>
<reference evidence="9" key="1">
    <citation type="journal article" date="2017" name="Sci. Rep.">
        <title>Determination of the Genome and Primary Transcriptome of Syngas Fermenting Eubacterium limosum ATCC 8486.</title>
        <authorList>
            <person name="Song Y."/>
            <person name="Shin J."/>
            <person name="Jeong Y."/>
            <person name="Jin S."/>
            <person name="Lee J.K."/>
            <person name="Kim D.R."/>
            <person name="Kim S.C."/>
            <person name="Cho S."/>
            <person name="Cho B.K."/>
        </authorList>
    </citation>
    <scope>NUCLEOTIDE SEQUENCE [LARGE SCALE GENOMIC DNA]</scope>
    <source>
        <strain evidence="9">ATCC 8486</strain>
    </source>
</reference>
<evidence type="ECO:0000256" key="5">
    <source>
        <dbReference type="ARBA" id="ARBA00022989"/>
    </source>
</evidence>
<evidence type="ECO:0000313" key="8">
    <source>
        <dbReference type="EMBL" id="ARD67180.1"/>
    </source>
</evidence>
<comment type="subcellular location">
    <subcellularLocation>
        <location evidence="1">Cell membrane</location>
        <topology evidence="1">Multi-pass membrane protein</topology>
    </subcellularLocation>
</comment>
<evidence type="ECO:0000256" key="1">
    <source>
        <dbReference type="ARBA" id="ARBA00004651"/>
    </source>
</evidence>
<evidence type="ECO:0000256" key="6">
    <source>
        <dbReference type="ARBA" id="ARBA00023136"/>
    </source>
</evidence>
<protein>
    <submittedName>
        <fullName evidence="8">MFS transporter</fullName>
    </submittedName>
</protein>
<keyword evidence="3" id="KW-1003">Cell membrane</keyword>
<dbReference type="SUPFAM" id="SSF103473">
    <property type="entry name" value="MFS general substrate transporter"/>
    <property type="match status" value="1"/>
</dbReference>
<dbReference type="KEGG" id="elim:B2M23_17285"/>
<feature type="transmembrane region" description="Helical" evidence="7">
    <location>
        <begin position="262"/>
        <end position="283"/>
    </location>
</feature>
<keyword evidence="6 7" id="KW-0472">Membrane</keyword>
<evidence type="ECO:0000256" key="4">
    <source>
        <dbReference type="ARBA" id="ARBA00022692"/>
    </source>
</evidence>
<feature type="transmembrane region" description="Helical" evidence="7">
    <location>
        <begin position="320"/>
        <end position="345"/>
    </location>
</feature>
<evidence type="ECO:0000256" key="2">
    <source>
        <dbReference type="ARBA" id="ARBA00022448"/>
    </source>
</evidence>
<dbReference type="GO" id="GO:0005886">
    <property type="term" value="C:plasma membrane"/>
    <property type="evidence" value="ECO:0007669"/>
    <property type="project" value="UniProtKB-SubCell"/>
</dbReference>
<feature type="transmembrane region" description="Helical" evidence="7">
    <location>
        <begin position="295"/>
        <end position="314"/>
    </location>
</feature>
<dbReference type="CDD" id="cd06173">
    <property type="entry name" value="MFS_MefA_like"/>
    <property type="match status" value="1"/>
</dbReference>
<evidence type="ECO:0000256" key="3">
    <source>
        <dbReference type="ARBA" id="ARBA00022475"/>
    </source>
</evidence>
<feature type="transmembrane region" description="Helical" evidence="7">
    <location>
        <begin position="44"/>
        <end position="64"/>
    </location>
</feature>
<evidence type="ECO:0000313" key="9">
    <source>
        <dbReference type="Proteomes" id="UP000192391"/>
    </source>
</evidence>
<dbReference type="InterPro" id="IPR036259">
    <property type="entry name" value="MFS_trans_sf"/>
</dbReference>
<organism evidence="8 9">
    <name type="scientific">Eubacterium limosum</name>
    <dbReference type="NCBI Taxonomy" id="1736"/>
    <lineage>
        <taxon>Bacteria</taxon>
        <taxon>Bacillati</taxon>
        <taxon>Bacillota</taxon>
        <taxon>Clostridia</taxon>
        <taxon>Eubacteriales</taxon>
        <taxon>Eubacteriaceae</taxon>
        <taxon>Eubacterium</taxon>
    </lineage>
</organism>
<feature type="transmembrane region" description="Helical" evidence="7">
    <location>
        <begin position="357"/>
        <end position="379"/>
    </location>
</feature>
<proteinExistence type="predicted"/>
<dbReference type="PANTHER" id="PTHR43266">
    <property type="entry name" value="MACROLIDE-EFFLUX PROTEIN"/>
    <property type="match status" value="1"/>
</dbReference>
<dbReference type="PANTHER" id="PTHR43266:SF9">
    <property type="entry name" value="PERMEASE, MAJOR FACILITATOR SUPERFAMILY-RELATED"/>
    <property type="match status" value="1"/>
</dbReference>
<accession>A0AAC9W3Z0</accession>
<name>A0AAC9W3Z0_EUBLI</name>
<dbReference type="Proteomes" id="UP000192391">
    <property type="component" value="Chromosome"/>
</dbReference>